<protein>
    <submittedName>
        <fullName evidence="5">LacI family transcriptional regulator</fullName>
    </submittedName>
</protein>
<dbReference type="RefSeq" id="WP_044057776.1">
    <property type="nucleotide sequence ID" value="NZ_CBCSKJ010000002.1"/>
</dbReference>
<dbReference type="InterPro" id="IPR046335">
    <property type="entry name" value="LacI/GalR-like_sensor"/>
</dbReference>
<dbReference type="Gene3D" id="1.10.260.40">
    <property type="entry name" value="lambda repressor-like DNA-binding domains"/>
    <property type="match status" value="1"/>
</dbReference>
<dbReference type="EMBL" id="CP008849">
    <property type="protein sequence ID" value="AIF99710.1"/>
    <property type="molecule type" value="Genomic_DNA"/>
</dbReference>
<feature type="domain" description="HTH lacI-type" evidence="4">
    <location>
        <begin position="4"/>
        <end position="58"/>
    </location>
</feature>
<evidence type="ECO:0000256" key="1">
    <source>
        <dbReference type="ARBA" id="ARBA00023015"/>
    </source>
</evidence>
<dbReference type="PROSITE" id="PS50932">
    <property type="entry name" value="HTH_LACI_2"/>
    <property type="match status" value="1"/>
</dbReference>
<keyword evidence="6" id="KW-1185">Reference proteome</keyword>
<name>A0A075P413_9ALTE</name>
<evidence type="ECO:0000313" key="6">
    <source>
        <dbReference type="Proteomes" id="UP000056090"/>
    </source>
</evidence>
<dbReference type="CDD" id="cd01392">
    <property type="entry name" value="HTH_LacI"/>
    <property type="match status" value="1"/>
</dbReference>
<evidence type="ECO:0000259" key="4">
    <source>
        <dbReference type="PROSITE" id="PS50932"/>
    </source>
</evidence>
<dbReference type="SUPFAM" id="SSF53822">
    <property type="entry name" value="Periplasmic binding protein-like I"/>
    <property type="match status" value="1"/>
</dbReference>
<dbReference type="InterPro" id="IPR010982">
    <property type="entry name" value="Lambda_DNA-bd_dom_sf"/>
</dbReference>
<dbReference type="Proteomes" id="UP000056090">
    <property type="component" value="Chromosome"/>
</dbReference>
<evidence type="ECO:0000256" key="2">
    <source>
        <dbReference type="ARBA" id="ARBA00023125"/>
    </source>
</evidence>
<dbReference type="GO" id="GO:0000976">
    <property type="term" value="F:transcription cis-regulatory region binding"/>
    <property type="evidence" value="ECO:0007669"/>
    <property type="project" value="TreeGrafter"/>
</dbReference>
<dbReference type="PANTHER" id="PTHR30146:SF153">
    <property type="entry name" value="LACTOSE OPERON REPRESSOR"/>
    <property type="match status" value="1"/>
</dbReference>
<proteinExistence type="predicted"/>
<dbReference type="eggNOG" id="COG1609">
    <property type="taxonomic scope" value="Bacteria"/>
</dbReference>
<dbReference type="InterPro" id="IPR028082">
    <property type="entry name" value="Peripla_BP_I"/>
</dbReference>
<dbReference type="AlphaFoldDB" id="A0A075P413"/>
<evidence type="ECO:0000313" key="5">
    <source>
        <dbReference type="EMBL" id="AIF99710.1"/>
    </source>
</evidence>
<reference evidence="5 6" key="1">
    <citation type="submission" date="2014-06" db="EMBL/GenBank/DDBJ databases">
        <title>Genomes of Alteromonas australica, a world apart.</title>
        <authorList>
            <person name="Gonzaga A."/>
            <person name="Lopez-Perez M."/>
            <person name="Rodriguez-Valera F."/>
        </authorList>
    </citation>
    <scope>NUCLEOTIDE SEQUENCE [LARGE SCALE GENOMIC DNA]</scope>
    <source>
        <strain evidence="5 6">H 17</strain>
    </source>
</reference>
<dbReference type="Pfam" id="PF13377">
    <property type="entry name" value="Peripla_BP_3"/>
    <property type="match status" value="1"/>
</dbReference>
<evidence type="ECO:0000256" key="3">
    <source>
        <dbReference type="ARBA" id="ARBA00023163"/>
    </source>
</evidence>
<dbReference type="CDD" id="cd01545">
    <property type="entry name" value="PBP1_SalR"/>
    <property type="match status" value="1"/>
</dbReference>
<organism evidence="5 6">
    <name type="scientific">Alteromonas australica</name>
    <dbReference type="NCBI Taxonomy" id="589873"/>
    <lineage>
        <taxon>Bacteria</taxon>
        <taxon>Pseudomonadati</taxon>
        <taxon>Pseudomonadota</taxon>
        <taxon>Gammaproteobacteria</taxon>
        <taxon>Alteromonadales</taxon>
        <taxon>Alteromonadaceae</taxon>
        <taxon>Alteromonas/Salinimonas group</taxon>
        <taxon>Alteromonas</taxon>
    </lineage>
</organism>
<dbReference type="GO" id="GO:0003700">
    <property type="term" value="F:DNA-binding transcription factor activity"/>
    <property type="evidence" value="ECO:0007669"/>
    <property type="project" value="TreeGrafter"/>
</dbReference>
<dbReference type="Gene3D" id="3.40.50.2300">
    <property type="match status" value="2"/>
</dbReference>
<dbReference type="KEGG" id="aal:EP13_14035"/>
<dbReference type="GeneID" id="78256015"/>
<sequence>MKKPTIKDVAKLAGVSFKTVSRVVNQEPNVSESVKKKVLESIKQLNYQPNHTARVMRKAPFSLAFVYDNPNSHYVIEMQNGIISECRKKGFELVIHPTDSHSDDVGNELAAMIGSNQIGGIILTPPLSENKELVTFLLSRDAKVVRILSGEQPPDKLAPVLHIDDIDAGFKITQYLLELGHRDIAFLGFHASHESSLGRVKGFKKAHEIANFPFDKNFIIDGEFTFESGMEMAKQVLAMSKRPTAIFACNDEIAAGAVFMARLNNLKVPEDISIVGFENSPFAMQTWPHLTTIDQPNFDIAATAAAMVIEMMKSNDIHAVDSKGFSLDVVIRESACRYSLESAV</sequence>
<keyword evidence="1" id="KW-0805">Transcription regulation</keyword>
<keyword evidence="2" id="KW-0238">DNA-binding</keyword>
<accession>A0A075P413</accession>
<dbReference type="PANTHER" id="PTHR30146">
    <property type="entry name" value="LACI-RELATED TRANSCRIPTIONAL REPRESSOR"/>
    <property type="match status" value="1"/>
</dbReference>
<dbReference type="SUPFAM" id="SSF47413">
    <property type="entry name" value="lambda repressor-like DNA-binding domains"/>
    <property type="match status" value="1"/>
</dbReference>
<dbReference type="Pfam" id="PF00356">
    <property type="entry name" value="LacI"/>
    <property type="match status" value="1"/>
</dbReference>
<dbReference type="SMART" id="SM00354">
    <property type="entry name" value="HTH_LACI"/>
    <property type="match status" value="1"/>
</dbReference>
<dbReference type="InterPro" id="IPR000843">
    <property type="entry name" value="HTH_LacI"/>
</dbReference>
<dbReference type="PROSITE" id="PS00356">
    <property type="entry name" value="HTH_LACI_1"/>
    <property type="match status" value="1"/>
</dbReference>
<keyword evidence="3" id="KW-0804">Transcription</keyword>
<dbReference type="PRINTS" id="PR00036">
    <property type="entry name" value="HTHLACI"/>
</dbReference>
<gene>
    <name evidence="5" type="ORF">EP13_14035</name>
</gene>